<keyword evidence="1" id="KW-0547">Nucleotide-binding</keyword>
<reference evidence="6" key="1">
    <citation type="journal article" date="2019" name="Int. J. Syst. Evol. Microbiol.">
        <title>The Global Catalogue of Microorganisms (GCM) 10K type strain sequencing project: providing services to taxonomists for standard genome sequencing and annotation.</title>
        <authorList>
            <consortium name="The Broad Institute Genomics Platform"/>
            <consortium name="The Broad Institute Genome Sequencing Center for Infectious Disease"/>
            <person name="Wu L."/>
            <person name="Ma J."/>
        </authorList>
    </citation>
    <scope>NUCLEOTIDE SEQUENCE [LARGE SCALE GENOMIC DNA]</scope>
    <source>
        <strain evidence="6">JCM 17688</strain>
    </source>
</reference>
<evidence type="ECO:0000256" key="2">
    <source>
        <dbReference type="ARBA" id="ARBA00022840"/>
    </source>
</evidence>
<dbReference type="PANTHER" id="PTHR11361:SF34">
    <property type="entry name" value="DNA MISMATCH REPAIR PROTEIN MSH1, MITOCHONDRIAL"/>
    <property type="match status" value="1"/>
</dbReference>
<proteinExistence type="predicted"/>
<accession>A0ABP8JM91</accession>
<keyword evidence="6" id="KW-1185">Reference proteome</keyword>
<evidence type="ECO:0000259" key="4">
    <source>
        <dbReference type="SMART" id="SM00534"/>
    </source>
</evidence>
<dbReference type="Gene3D" id="3.40.50.300">
    <property type="entry name" value="P-loop containing nucleotide triphosphate hydrolases"/>
    <property type="match status" value="1"/>
</dbReference>
<gene>
    <name evidence="5" type="ORF">GCM10023147_22980</name>
</gene>
<organism evidence="5 6">
    <name type="scientific">Tsukamurella soli</name>
    <dbReference type="NCBI Taxonomy" id="644556"/>
    <lineage>
        <taxon>Bacteria</taxon>
        <taxon>Bacillati</taxon>
        <taxon>Actinomycetota</taxon>
        <taxon>Actinomycetes</taxon>
        <taxon>Mycobacteriales</taxon>
        <taxon>Tsukamurellaceae</taxon>
        <taxon>Tsukamurella</taxon>
    </lineage>
</organism>
<dbReference type="InterPro" id="IPR045076">
    <property type="entry name" value="MutS"/>
</dbReference>
<sequence>MRTRLLYRDRDVRALPALPENADDLIRDLDLDALVAVMADDARHRDVVRRIMLVGADDVDDIVHRQDVLRDCIATPDAVAEIHGIAQDALDRERRTFLGILSKASPARQMYHSVGVLKLYTAALADLRDCCIRHEGQFRSAGLRSLCSRMATEFDESYVKSVEGYLDSLRFPKGESISARLGTANHGTDYHLRRNRRPPVRDYVPLLEHSSLTFEIAPRDLAGAEALGELCNHGNEAVAEILAAAAEHVRGFFSALTIELTFHLGCVRLCRALDSAGAPVSFPTARPATARGFSFIQLVDPTLAVRRGDRPVGNDVDGFDGDVVFVTGANQGGKTTFLRSVGLAQVMLRAGMFVAGDDYEAPAHSGVFTHFRRPADATMRHGGFDDELERMSAVVDLIRPGALVLCNESFSTTNFREGAAIGAAVVRALRDGGVTVVYVTHMFDLVDAFAADPGDTLFLRAERRPDGARTFRVCPEPASETSHAEDVFRRIFGVAP</sequence>
<keyword evidence="2" id="KW-0067">ATP-binding</keyword>
<dbReference type="InterPro" id="IPR000432">
    <property type="entry name" value="DNA_mismatch_repair_MutS_C"/>
</dbReference>
<name>A0ABP8JM91_9ACTN</name>
<dbReference type="Proteomes" id="UP001500635">
    <property type="component" value="Unassembled WGS sequence"/>
</dbReference>
<dbReference type="SUPFAM" id="SSF52540">
    <property type="entry name" value="P-loop containing nucleoside triphosphate hydrolases"/>
    <property type="match status" value="1"/>
</dbReference>
<evidence type="ECO:0000313" key="5">
    <source>
        <dbReference type="EMBL" id="GAA4392830.1"/>
    </source>
</evidence>
<evidence type="ECO:0000256" key="3">
    <source>
        <dbReference type="ARBA" id="ARBA00023125"/>
    </source>
</evidence>
<evidence type="ECO:0000256" key="1">
    <source>
        <dbReference type="ARBA" id="ARBA00022741"/>
    </source>
</evidence>
<keyword evidence="3" id="KW-0238">DNA-binding</keyword>
<dbReference type="EMBL" id="BAABFR010000030">
    <property type="protein sequence ID" value="GAA4392830.1"/>
    <property type="molecule type" value="Genomic_DNA"/>
</dbReference>
<dbReference type="InterPro" id="IPR027417">
    <property type="entry name" value="P-loop_NTPase"/>
</dbReference>
<dbReference type="Pfam" id="PF00488">
    <property type="entry name" value="MutS_V"/>
    <property type="match status" value="1"/>
</dbReference>
<dbReference type="PANTHER" id="PTHR11361">
    <property type="entry name" value="DNA MISMATCH REPAIR PROTEIN MUTS FAMILY MEMBER"/>
    <property type="match status" value="1"/>
</dbReference>
<dbReference type="SMART" id="SM00534">
    <property type="entry name" value="MUTSac"/>
    <property type="match status" value="1"/>
</dbReference>
<evidence type="ECO:0000313" key="6">
    <source>
        <dbReference type="Proteomes" id="UP001500635"/>
    </source>
</evidence>
<comment type="caution">
    <text evidence="5">The sequence shown here is derived from an EMBL/GenBank/DDBJ whole genome shotgun (WGS) entry which is preliminary data.</text>
</comment>
<feature type="domain" description="DNA mismatch repair proteins mutS family" evidence="4">
    <location>
        <begin position="321"/>
        <end position="493"/>
    </location>
</feature>
<dbReference type="RefSeq" id="WP_344995405.1">
    <property type="nucleotide sequence ID" value="NZ_BAABFR010000030.1"/>
</dbReference>
<protein>
    <submittedName>
        <fullName evidence="5">DNA mismatch repair protein MutS</fullName>
    </submittedName>
</protein>